<name>A0A8K0KVV7_9PEZI</name>
<evidence type="ECO:0000259" key="2">
    <source>
        <dbReference type="PROSITE" id="PS50213"/>
    </source>
</evidence>
<feature type="domain" description="FAS1" evidence="2">
    <location>
        <begin position="167"/>
        <end position="303"/>
    </location>
</feature>
<dbReference type="SUPFAM" id="SSF82153">
    <property type="entry name" value="FAS1 domain"/>
    <property type="match status" value="2"/>
</dbReference>
<keyword evidence="1" id="KW-0732">Signal</keyword>
<dbReference type="SMART" id="SM00554">
    <property type="entry name" value="FAS1"/>
    <property type="match status" value="2"/>
</dbReference>
<protein>
    <recommendedName>
        <fullName evidence="2">FAS1 domain-containing protein</fullName>
    </recommendedName>
</protein>
<reference evidence="3" key="1">
    <citation type="submission" date="2021-07" db="EMBL/GenBank/DDBJ databases">
        <title>Elsinoe batatas strain:CRI-CJ2 Genome sequencing and assembly.</title>
        <authorList>
            <person name="Huang L."/>
        </authorList>
    </citation>
    <scope>NUCLEOTIDE SEQUENCE</scope>
    <source>
        <strain evidence="3">CRI-CJ2</strain>
    </source>
</reference>
<dbReference type="AlphaFoldDB" id="A0A8K0KVV7"/>
<feature type="chain" id="PRO_5035459133" description="FAS1 domain-containing protein" evidence="1">
    <location>
        <begin position="18"/>
        <end position="396"/>
    </location>
</feature>
<gene>
    <name evidence="3" type="ORF">KVT40_008670</name>
</gene>
<dbReference type="Gene3D" id="2.30.180.10">
    <property type="entry name" value="FAS1 domain"/>
    <property type="match status" value="2"/>
</dbReference>
<evidence type="ECO:0000313" key="4">
    <source>
        <dbReference type="Proteomes" id="UP000809789"/>
    </source>
</evidence>
<dbReference type="EMBL" id="JAESVG020000010">
    <property type="protein sequence ID" value="KAG8623694.1"/>
    <property type="molecule type" value="Genomic_DNA"/>
</dbReference>
<dbReference type="GO" id="GO:0016236">
    <property type="term" value="P:macroautophagy"/>
    <property type="evidence" value="ECO:0007669"/>
    <property type="project" value="TreeGrafter"/>
</dbReference>
<comment type="caution">
    <text evidence="3">The sequence shown here is derived from an EMBL/GenBank/DDBJ whole genome shotgun (WGS) entry which is preliminary data.</text>
</comment>
<dbReference type="InterPro" id="IPR000782">
    <property type="entry name" value="FAS1_domain"/>
</dbReference>
<dbReference type="Proteomes" id="UP000809789">
    <property type="component" value="Unassembled WGS sequence"/>
</dbReference>
<feature type="signal peptide" evidence="1">
    <location>
        <begin position="1"/>
        <end position="17"/>
    </location>
</feature>
<proteinExistence type="predicted"/>
<dbReference type="PANTHER" id="PTHR10900:SF77">
    <property type="entry name" value="FI19380P1"/>
    <property type="match status" value="1"/>
</dbReference>
<evidence type="ECO:0000256" key="1">
    <source>
        <dbReference type="SAM" id="SignalP"/>
    </source>
</evidence>
<dbReference type="PROSITE" id="PS50213">
    <property type="entry name" value="FAS1"/>
    <property type="match status" value="2"/>
</dbReference>
<organism evidence="3 4">
    <name type="scientific">Elsinoe batatas</name>
    <dbReference type="NCBI Taxonomy" id="2601811"/>
    <lineage>
        <taxon>Eukaryota</taxon>
        <taxon>Fungi</taxon>
        <taxon>Dikarya</taxon>
        <taxon>Ascomycota</taxon>
        <taxon>Pezizomycotina</taxon>
        <taxon>Dothideomycetes</taxon>
        <taxon>Dothideomycetidae</taxon>
        <taxon>Myriangiales</taxon>
        <taxon>Elsinoaceae</taxon>
        <taxon>Elsinoe</taxon>
    </lineage>
</organism>
<evidence type="ECO:0000313" key="3">
    <source>
        <dbReference type="EMBL" id="KAG8623694.1"/>
    </source>
</evidence>
<dbReference type="InterPro" id="IPR050904">
    <property type="entry name" value="Adhesion/Biosynth-related"/>
</dbReference>
<dbReference type="GO" id="GO:0000329">
    <property type="term" value="C:fungal-type vacuole membrane"/>
    <property type="evidence" value="ECO:0007669"/>
    <property type="project" value="TreeGrafter"/>
</dbReference>
<feature type="domain" description="FAS1" evidence="2">
    <location>
        <begin position="18"/>
        <end position="174"/>
    </location>
</feature>
<dbReference type="PANTHER" id="PTHR10900">
    <property type="entry name" value="PERIOSTIN-RELATED"/>
    <property type="match status" value="1"/>
</dbReference>
<accession>A0A8K0KVV7</accession>
<dbReference type="OrthoDB" id="286301at2759"/>
<keyword evidence="4" id="KW-1185">Reference proteome</keyword>
<dbReference type="InterPro" id="IPR036378">
    <property type="entry name" value="FAS1_dom_sf"/>
</dbReference>
<sequence>MLLSTSSVLLFAGLGAAQNALVDFITSQPDLSFLADVLTIVPELVTTLGSANNITIFAPTNTAFEAIPPDTAEGLAISTRDPNGTSTLLNYHVLRGGFPSSAFTETPLYYPTLFDNRSIIFNNARTNVTGGQNVGLFRNGTQFQVISGELQTSNVIEADLTLGSVIVHKIDEVLTIPLNASDTAERLNATAALGALTLTGLADPLDIVPDLTLFIPVNEAFQAAASAFEGASVETLRDVLQYHAITGNVIFSSEITNTTAQASNGGTLTFSVIDDKIYVNTARVLIPNVLLSDGVAHVIDTVLNPANSNVDREEIDDDDTPTPAFSGASPTGGVPFTSAVPAATTGTGIGGATRSPSGTSSAPISSFTGAAAMPTMVGGGALFAGVALAGAWELGF</sequence>
<dbReference type="Pfam" id="PF02469">
    <property type="entry name" value="Fasciclin"/>
    <property type="match status" value="2"/>
</dbReference>